<sequence>MLQWFENLKGMNDKQLQKFAKQQELEFSIEEIKKLRKILSNASITWGIYGIPQNVREEIEQLIGSKRYKKLRKVIGF</sequence>
<evidence type="ECO:0000313" key="2">
    <source>
        <dbReference type="Proteomes" id="UP000600565"/>
    </source>
</evidence>
<accession>A0ABR8XIY6</accession>
<name>A0ABR8XIY6_9BACL</name>
<organism evidence="1 2">
    <name type="scientific">Solibacillus merdavium</name>
    <dbReference type="NCBI Taxonomy" id="2762218"/>
    <lineage>
        <taxon>Bacteria</taxon>
        <taxon>Bacillati</taxon>
        <taxon>Bacillota</taxon>
        <taxon>Bacilli</taxon>
        <taxon>Bacillales</taxon>
        <taxon>Caryophanaceae</taxon>
        <taxon>Solibacillus</taxon>
    </lineage>
</organism>
<dbReference type="Proteomes" id="UP000600565">
    <property type="component" value="Unassembled WGS sequence"/>
</dbReference>
<evidence type="ECO:0000313" key="1">
    <source>
        <dbReference type="EMBL" id="MBD8031895.1"/>
    </source>
</evidence>
<dbReference type="EMBL" id="JACSPW010000001">
    <property type="protein sequence ID" value="MBD8031895.1"/>
    <property type="molecule type" value="Genomic_DNA"/>
</dbReference>
<protein>
    <submittedName>
        <fullName evidence="1">Isopropylmalate synthase</fullName>
    </submittedName>
</protein>
<keyword evidence="2" id="KW-1185">Reference proteome</keyword>
<reference evidence="1 2" key="1">
    <citation type="submission" date="2020-08" db="EMBL/GenBank/DDBJ databases">
        <title>A Genomic Blueprint of the Chicken Gut Microbiome.</title>
        <authorList>
            <person name="Gilroy R."/>
            <person name="Ravi A."/>
            <person name="Getino M."/>
            <person name="Pursley I."/>
            <person name="Horton D.L."/>
            <person name="Alikhan N.-F."/>
            <person name="Baker D."/>
            <person name="Gharbi K."/>
            <person name="Hall N."/>
            <person name="Watson M."/>
            <person name="Adriaenssens E.M."/>
            <person name="Foster-Nyarko E."/>
            <person name="Jarju S."/>
            <person name="Secka A."/>
            <person name="Antonio M."/>
            <person name="Oren A."/>
            <person name="Chaudhuri R."/>
            <person name="La Ragione R.M."/>
            <person name="Hildebrand F."/>
            <person name="Pallen M.J."/>
        </authorList>
    </citation>
    <scope>NUCLEOTIDE SEQUENCE [LARGE SCALE GENOMIC DNA]</scope>
    <source>
        <strain evidence="1 2">Sa1YVA6</strain>
    </source>
</reference>
<gene>
    <name evidence="1" type="ORF">H9632_02360</name>
</gene>
<dbReference type="RefSeq" id="WP_191702510.1">
    <property type="nucleotide sequence ID" value="NZ_JACSPW010000001.1"/>
</dbReference>
<comment type="caution">
    <text evidence="1">The sequence shown here is derived from an EMBL/GenBank/DDBJ whole genome shotgun (WGS) entry which is preliminary data.</text>
</comment>
<proteinExistence type="predicted"/>